<protein>
    <submittedName>
        <fullName evidence="1">Uncharacterized protein</fullName>
    </submittedName>
</protein>
<comment type="caution">
    <text evidence="1">The sequence shown here is derived from an EMBL/GenBank/DDBJ whole genome shotgun (WGS) entry which is preliminary data.</text>
</comment>
<proteinExistence type="predicted"/>
<gene>
    <name evidence="1" type="ORF">E1262_08695</name>
</gene>
<dbReference type="Pfam" id="PF19450">
    <property type="entry name" value="DUF5988"/>
    <property type="match status" value="1"/>
</dbReference>
<organism evidence="1 2">
    <name type="scientific">Jiangella aurantiaca</name>
    <dbReference type="NCBI Taxonomy" id="2530373"/>
    <lineage>
        <taxon>Bacteria</taxon>
        <taxon>Bacillati</taxon>
        <taxon>Actinomycetota</taxon>
        <taxon>Actinomycetes</taxon>
        <taxon>Jiangellales</taxon>
        <taxon>Jiangellaceae</taxon>
        <taxon>Jiangella</taxon>
    </lineage>
</organism>
<keyword evidence="2" id="KW-1185">Reference proteome</keyword>
<dbReference type="Proteomes" id="UP000295217">
    <property type="component" value="Unassembled WGS sequence"/>
</dbReference>
<dbReference type="InterPro" id="IPR046030">
    <property type="entry name" value="DUF5988"/>
</dbReference>
<dbReference type="AlphaFoldDB" id="A0A4V2YSN1"/>
<evidence type="ECO:0000313" key="1">
    <source>
        <dbReference type="EMBL" id="TDD70717.1"/>
    </source>
</evidence>
<sequence length="74" mass="8171">MTRTDSDSVRVELVGCAGLGSHISVDRSAVAEGRLKIQFGAGYEHFDLDHFTDTNDDGEPVAVFVWTDRTWIAE</sequence>
<name>A0A4V2YSN1_9ACTN</name>
<dbReference type="RefSeq" id="WP_132102733.1">
    <property type="nucleotide sequence ID" value="NZ_SMLB01000008.1"/>
</dbReference>
<evidence type="ECO:0000313" key="2">
    <source>
        <dbReference type="Proteomes" id="UP000295217"/>
    </source>
</evidence>
<reference evidence="1 2" key="1">
    <citation type="submission" date="2019-02" db="EMBL/GenBank/DDBJ databases">
        <title>Draft genome sequences of novel Actinobacteria.</title>
        <authorList>
            <person name="Sahin N."/>
            <person name="Ay H."/>
            <person name="Saygin H."/>
        </authorList>
    </citation>
    <scope>NUCLEOTIDE SEQUENCE [LARGE SCALE GENOMIC DNA]</scope>
    <source>
        <strain evidence="1 2">8K307</strain>
    </source>
</reference>
<dbReference type="OrthoDB" id="3402203at2"/>
<dbReference type="EMBL" id="SMLB01000008">
    <property type="protein sequence ID" value="TDD70717.1"/>
    <property type="molecule type" value="Genomic_DNA"/>
</dbReference>
<accession>A0A4V2YSN1</accession>